<dbReference type="SUPFAM" id="SSF54593">
    <property type="entry name" value="Glyoxalase/Bleomycin resistance protein/Dihydroxybiphenyl dioxygenase"/>
    <property type="match status" value="1"/>
</dbReference>
<name>A0A939EDF9_9HYPH</name>
<dbReference type="PANTHER" id="PTHR40265">
    <property type="entry name" value="BLL2707 PROTEIN"/>
    <property type="match status" value="1"/>
</dbReference>
<gene>
    <name evidence="2" type="ORF">JF539_10080</name>
</gene>
<organism evidence="2 3">
    <name type="scientific">Roseibium aggregatum</name>
    <dbReference type="NCBI Taxonomy" id="187304"/>
    <lineage>
        <taxon>Bacteria</taxon>
        <taxon>Pseudomonadati</taxon>
        <taxon>Pseudomonadota</taxon>
        <taxon>Alphaproteobacteria</taxon>
        <taxon>Hyphomicrobiales</taxon>
        <taxon>Stappiaceae</taxon>
        <taxon>Roseibium</taxon>
    </lineage>
</organism>
<dbReference type="InterPro" id="IPR025870">
    <property type="entry name" value="Glyoxalase-like_dom"/>
</dbReference>
<proteinExistence type="predicted"/>
<dbReference type="AlphaFoldDB" id="A0A939EDF9"/>
<evidence type="ECO:0000259" key="1">
    <source>
        <dbReference type="Pfam" id="PF13468"/>
    </source>
</evidence>
<dbReference type="Proteomes" id="UP000664096">
    <property type="component" value="Unassembled WGS sequence"/>
</dbReference>
<evidence type="ECO:0000313" key="2">
    <source>
        <dbReference type="EMBL" id="MBN9670684.1"/>
    </source>
</evidence>
<dbReference type="EMBL" id="JAEKJZ010000001">
    <property type="protein sequence ID" value="MBN9670684.1"/>
    <property type="molecule type" value="Genomic_DNA"/>
</dbReference>
<protein>
    <submittedName>
        <fullName evidence="2">VOC family protein</fullName>
    </submittedName>
</protein>
<dbReference type="InterPro" id="IPR029068">
    <property type="entry name" value="Glyas_Bleomycin-R_OHBP_Dase"/>
</dbReference>
<sequence length="274" mass="29761">MARGLDHLVVAVNDLERAAAAYAALGFTVTPENRHPWGTANRLVQLDGFFIELLSVADPELIDEPAEGIFSFGAFNRDFLKKREGASMLVLESEDPESDRSDFLNADLEVFAPFSFERTANLADGTTAQVAFDLTFLKDPLAPEIGFFTCRNRYPEHFWKAAFQAHENGARSVAAVSLLAEDPAGHRAFLSGFTGVSETRETHLGLELETPRGMVAVYNPAAYRTVFGNEAADSLQGEIPQIAALQIACPGLEEKKVVPASALFGLTLVLSPVE</sequence>
<feature type="domain" description="Glyoxalase-like" evidence="1">
    <location>
        <begin position="5"/>
        <end position="188"/>
    </location>
</feature>
<dbReference type="RefSeq" id="WP_207140146.1">
    <property type="nucleotide sequence ID" value="NZ_JAEKJZ010000001.1"/>
</dbReference>
<evidence type="ECO:0000313" key="3">
    <source>
        <dbReference type="Proteomes" id="UP000664096"/>
    </source>
</evidence>
<dbReference type="Pfam" id="PF13468">
    <property type="entry name" value="Glyoxalase_3"/>
    <property type="match status" value="1"/>
</dbReference>
<dbReference type="PANTHER" id="PTHR40265:SF1">
    <property type="entry name" value="GLYOXALASE-LIKE DOMAIN-CONTAINING PROTEIN"/>
    <property type="match status" value="1"/>
</dbReference>
<accession>A0A939EDF9</accession>
<comment type="caution">
    <text evidence="2">The sequence shown here is derived from an EMBL/GenBank/DDBJ whole genome shotgun (WGS) entry which is preliminary data.</text>
</comment>
<reference evidence="2" key="1">
    <citation type="submission" date="2020-12" db="EMBL/GenBank/DDBJ databases">
        <title>Oil enriched cultivation method for isolating marine PHA-producing bacteria.</title>
        <authorList>
            <person name="Zheng W."/>
            <person name="Yu S."/>
            <person name="Huang Y."/>
        </authorList>
    </citation>
    <scope>NUCLEOTIDE SEQUENCE</scope>
    <source>
        <strain evidence="2">SY-2-12</strain>
    </source>
</reference>
<dbReference type="Gene3D" id="3.10.180.10">
    <property type="entry name" value="2,3-Dihydroxybiphenyl 1,2-Dioxygenase, domain 1"/>
    <property type="match status" value="1"/>
</dbReference>